<dbReference type="Gene3D" id="1.10.540.10">
    <property type="entry name" value="Acyl-CoA dehydrogenase/oxidase, N-terminal domain"/>
    <property type="match status" value="1"/>
</dbReference>
<dbReference type="PROSITE" id="PS00073">
    <property type="entry name" value="ACYL_COA_DH_2"/>
    <property type="match status" value="1"/>
</dbReference>
<dbReference type="GeneID" id="301849040"/>
<evidence type="ECO:0000313" key="10">
    <source>
        <dbReference type="EMBL" id="ROS32070.1"/>
    </source>
</evidence>
<dbReference type="Pfam" id="PF02770">
    <property type="entry name" value="Acyl-CoA_dh_M"/>
    <property type="match status" value="1"/>
</dbReference>
<protein>
    <submittedName>
        <fullName evidence="10">Acyl-CoA dehydrogenase</fullName>
    </submittedName>
</protein>
<keyword evidence="11" id="KW-1185">Reference proteome</keyword>
<dbReference type="InterPro" id="IPR009075">
    <property type="entry name" value="AcylCo_DH/oxidase_C"/>
</dbReference>
<dbReference type="Pfam" id="PF00441">
    <property type="entry name" value="Acyl-CoA_dh_1"/>
    <property type="match status" value="1"/>
</dbReference>
<dbReference type="Gene3D" id="1.20.140.10">
    <property type="entry name" value="Butyryl-CoA Dehydrogenase, subunit A, domain 3"/>
    <property type="match status" value="1"/>
</dbReference>
<dbReference type="SUPFAM" id="SSF56645">
    <property type="entry name" value="Acyl-CoA dehydrogenase NM domain-like"/>
    <property type="match status" value="1"/>
</dbReference>
<evidence type="ECO:0000256" key="6">
    <source>
        <dbReference type="RuleBase" id="RU362125"/>
    </source>
</evidence>
<keyword evidence="3 6" id="KW-0285">Flavoprotein</keyword>
<evidence type="ECO:0000256" key="3">
    <source>
        <dbReference type="ARBA" id="ARBA00022630"/>
    </source>
</evidence>
<dbReference type="Pfam" id="PF02771">
    <property type="entry name" value="Acyl-CoA_dh_N"/>
    <property type="match status" value="1"/>
</dbReference>
<dbReference type="PIRSF" id="PIRSF016578">
    <property type="entry name" value="HsaA"/>
    <property type="match status" value="1"/>
</dbReference>
<dbReference type="InterPro" id="IPR006089">
    <property type="entry name" value="Acyl-CoA_DH_CS"/>
</dbReference>
<evidence type="ECO:0000256" key="4">
    <source>
        <dbReference type="ARBA" id="ARBA00022827"/>
    </source>
</evidence>
<feature type="domain" description="Acyl-CoA dehydrogenase/oxidase N-terminal" evidence="9">
    <location>
        <begin position="6"/>
        <end position="119"/>
    </location>
</feature>
<dbReference type="InterPro" id="IPR013786">
    <property type="entry name" value="AcylCoA_DH/ox_N"/>
</dbReference>
<dbReference type="RefSeq" id="WP_027930246.1">
    <property type="nucleotide sequence ID" value="NZ_RKHY01000002.1"/>
</dbReference>
<dbReference type="AlphaFoldDB" id="A0A3N2G6P1"/>
<feature type="domain" description="Acyl-CoA oxidase/dehydrogenase middle" evidence="8">
    <location>
        <begin position="123"/>
        <end position="220"/>
    </location>
</feature>
<dbReference type="GO" id="GO:0050660">
    <property type="term" value="F:flavin adenine dinucleotide binding"/>
    <property type="evidence" value="ECO:0007669"/>
    <property type="project" value="InterPro"/>
</dbReference>
<reference evidence="10 11" key="1">
    <citation type="submission" date="2018-11" db="EMBL/GenBank/DDBJ databases">
        <title>Sequencing the genomes of 1000 actinobacteria strains.</title>
        <authorList>
            <person name="Klenk H.-P."/>
        </authorList>
    </citation>
    <scope>NUCLEOTIDE SEQUENCE [LARGE SCALE GENOMIC DNA]</scope>
    <source>
        <strain evidence="10 11">DSM 44348</strain>
    </source>
</reference>
<dbReference type="InterPro" id="IPR037069">
    <property type="entry name" value="AcylCoA_DH/ox_N_sf"/>
</dbReference>
<dbReference type="GO" id="GO:0003995">
    <property type="term" value="F:acyl-CoA dehydrogenase activity"/>
    <property type="evidence" value="ECO:0007669"/>
    <property type="project" value="InterPro"/>
</dbReference>
<dbReference type="Gene3D" id="2.40.110.10">
    <property type="entry name" value="Butyryl-CoA Dehydrogenase, subunit A, domain 2"/>
    <property type="match status" value="1"/>
</dbReference>
<evidence type="ECO:0000259" key="8">
    <source>
        <dbReference type="Pfam" id="PF02770"/>
    </source>
</evidence>
<accession>A0A3N2G6P1</accession>
<dbReference type="SUPFAM" id="SSF47203">
    <property type="entry name" value="Acyl-CoA dehydrogenase C-terminal domain-like"/>
    <property type="match status" value="1"/>
</dbReference>
<dbReference type="FunFam" id="1.20.140.10:FF:000012">
    <property type="entry name" value="Acyl-CoA dehydrogenase fadE12"/>
    <property type="match status" value="1"/>
</dbReference>
<gene>
    <name evidence="10" type="ORF">EDD35_7813</name>
</gene>
<keyword evidence="5 6" id="KW-0560">Oxidoreductase</keyword>
<dbReference type="PANTHER" id="PTHR48083">
    <property type="entry name" value="MEDIUM-CHAIN SPECIFIC ACYL-COA DEHYDROGENASE, MITOCHONDRIAL-RELATED"/>
    <property type="match status" value="1"/>
</dbReference>
<sequence length="388" mass="43018">MDFALTEDQATIRQAVAELAGKFDDQYWLEKDAAKEFPTEFYNAFAQGGWLGITTPEEYGGHGYGITEAALLLEEVSASGGGMNAASSMHLSIFGMHPVIVHGSEELKRRTLPRIVNGDLHVCFGVTEPGAGLDTTRITTFARREGDEYVVNGRKVWISKAMESEKILLLTRTTKFEDVRKKTDGLTLFLTDLDRSKVDIRPIRKMGRNAVTSNELFIDDLRIPVEDRVGEEGQGFRYILDGLNPERMLVAAEALGLGRAALRAAVRYGNEREVFGRPIGMNQGLQFPLADSLARLDAAELALRKATWLYDNGKPCGREANTAKYLCADAGFQAADRALQTHGGMGYSEEYHVARYFREARLLKIAPLSQEMVLNYLGSHVLGLPRSY</sequence>
<evidence type="ECO:0000256" key="2">
    <source>
        <dbReference type="ARBA" id="ARBA00009347"/>
    </source>
</evidence>
<dbReference type="PANTHER" id="PTHR48083:SF1">
    <property type="entry name" value="DEHYDROGENASE, PUTATIVE (AFU_ORTHOLOGUE AFUA_7G06510)-RELATED"/>
    <property type="match status" value="1"/>
</dbReference>
<feature type="domain" description="Acyl-CoA dehydrogenase/oxidase C-terminal" evidence="7">
    <location>
        <begin position="233"/>
        <end position="374"/>
    </location>
</feature>
<evidence type="ECO:0000313" key="11">
    <source>
        <dbReference type="Proteomes" id="UP000274843"/>
    </source>
</evidence>
<comment type="cofactor">
    <cofactor evidence="1 6">
        <name>FAD</name>
        <dbReference type="ChEBI" id="CHEBI:57692"/>
    </cofactor>
</comment>
<evidence type="ECO:0000259" key="9">
    <source>
        <dbReference type="Pfam" id="PF02771"/>
    </source>
</evidence>
<dbReference type="EMBL" id="RKHY01000002">
    <property type="protein sequence ID" value="ROS32070.1"/>
    <property type="molecule type" value="Genomic_DNA"/>
</dbReference>
<comment type="caution">
    <text evidence="10">The sequence shown here is derived from an EMBL/GenBank/DDBJ whole genome shotgun (WGS) entry which is preliminary data.</text>
</comment>
<organism evidence="10 11">
    <name type="scientific">Amycolatopsis thermoflava</name>
    <dbReference type="NCBI Taxonomy" id="84480"/>
    <lineage>
        <taxon>Bacteria</taxon>
        <taxon>Bacillati</taxon>
        <taxon>Actinomycetota</taxon>
        <taxon>Actinomycetes</taxon>
        <taxon>Pseudonocardiales</taxon>
        <taxon>Pseudonocardiaceae</taxon>
        <taxon>Amycolatopsis</taxon>
        <taxon>Amycolatopsis methanolica group</taxon>
    </lineage>
</organism>
<dbReference type="InterPro" id="IPR046373">
    <property type="entry name" value="Acyl-CoA_Oxase/DH_mid-dom_sf"/>
</dbReference>
<name>A0A3N2G6P1_9PSEU</name>
<evidence type="ECO:0000259" key="7">
    <source>
        <dbReference type="Pfam" id="PF00441"/>
    </source>
</evidence>
<dbReference type="GO" id="GO:0033539">
    <property type="term" value="P:fatty acid beta-oxidation using acyl-CoA dehydrogenase"/>
    <property type="evidence" value="ECO:0007669"/>
    <property type="project" value="TreeGrafter"/>
</dbReference>
<dbReference type="GO" id="GO:0005737">
    <property type="term" value="C:cytoplasm"/>
    <property type="evidence" value="ECO:0007669"/>
    <property type="project" value="TreeGrafter"/>
</dbReference>
<dbReference type="InterPro" id="IPR006091">
    <property type="entry name" value="Acyl-CoA_Oxase/DH_mid-dom"/>
</dbReference>
<evidence type="ECO:0000256" key="5">
    <source>
        <dbReference type="ARBA" id="ARBA00023002"/>
    </source>
</evidence>
<evidence type="ECO:0000256" key="1">
    <source>
        <dbReference type="ARBA" id="ARBA00001974"/>
    </source>
</evidence>
<dbReference type="InterPro" id="IPR009100">
    <property type="entry name" value="AcylCoA_DH/oxidase_NM_dom_sf"/>
</dbReference>
<dbReference type="InterPro" id="IPR036250">
    <property type="entry name" value="AcylCo_DH-like_C"/>
</dbReference>
<proteinExistence type="inferred from homology"/>
<dbReference type="Proteomes" id="UP000274843">
    <property type="component" value="Unassembled WGS sequence"/>
</dbReference>
<keyword evidence="4 6" id="KW-0274">FAD</keyword>
<dbReference type="InterPro" id="IPR050741">
    <property type="entry name" value="Acyl-CoA_dehydrogenase"/>
</dbReference>
<comment type="similarity">
    <text evidence="2 6">Belongs to the acyl-CoA dehydrogenase family.</text>
</comment>